<name>A0A0C9UZP4_SPHS4</name>
<dbReference type="EMBL" id="KN837257">
    <property type="protein sequence ID" value="KIJ30630.1"/>
    <property type="molecule type" value="Genomic_DNA"/>
</dbReference>
<dbReference type="Proteomes" id="UP000054279">
    <property type="component" value="Unassembled WGS sequence"/>
</dbReference>
<accession>A0A0C9UZP4</accession>
<evidence type="ECO:0000313" key="2">
    <source>
        <dbReference type="Proteomes" id="UP000054279"/>
    </source>
</evidence>
<organism evidence="1 2">
    <name type="scientific">Sphaerobolus stellatus (strain SS14)</name>
    <dbReference type="NCBI Taxonomy" id="990650"/>
    <lineage>
        <taxon>Eukaryota</taxon>
        <taxon>Fungi</taxon>
        <taxon>Dikarya</taxon>
        <taxon>Basidiomycota</taxon>
        <taxon>Agaricomycotina</taxon>
        <taxon>Agaricomycetes</taxon>
        <taxon>Phallomycetidae</taxon>
        <taxon>Geastrales</taxon>
        <taxon>Sphaerobolaceae</taxon>
        <taxon>Sphaerobolus</taxon>
    </lineage>
</organism>
<gene>
    <name evidence="1" type="ORF">M422DRAFT_267781</name>
</gene>
<evidence type="ECO:0000313" key="1">
    <source>
        <dbReference type="EMBL" id="KIJ30630.1"/>
    </source>
</evidence>
<dbReference type="OrthoDB" id="3270296at2759"/>
<protein>
    <recommendedName>
        <fullName evidence="3">F-box domain-containing protein</fullName>
    </recommendedName>
</protein>
<keyword evidence="2" id="KW-1185">Reference proteome</keyword>
<dbReference type="AlphaFoldDB" id="A0A0C9UZP4"/>
<dbReference type="HOGENOM" id="CLU_115061_0_0_1"/>
<reference evidence="1 2" key="1">
    <citation type="submission" date="2014-06" db="EMBL/GenBank/DDBJ databases">
        <title>Evolutionary Origins and Diversification of the Mycorrhizal Mutualists.</title>
        <authorList>
            <consortium name="DOE Joint Genome Institute"/>
            <consortium name="Mycorrhizal Genomics Consortium"/>
            <person name="Kohler A."/>
            <person name="Kuo A."/>
            <person name="Nagy L.G."/>
            <person name="Floudas D."/>
            <person name="Copeland A."/>
            <person name="Barry K.W."/>
            <person name="Cichocki N."/>
            <person name="Veneault-Fourrey C."/>
            <person name="LaButti K."/>
            <person name="Lindquist E.A."/>
            <person name="Lipzen A."/>
            <person name="Lundell T."/>
            <person name="Morin E."/>
            <person name="Murat C."/>
            <person name="Riley R."/>
            <person name="Ohm R."/>
            <person name="Sun H."/>
            <person name="Tunlid A."/>
            <person name="Henrissat B."/>
            <person name="Grigoriev I.V."/>
            <person name="Hibbett D.S."/>
            <person name="Martin F."/>
        </authorList>
    </citation>
    <scope>NUCLEOTIDE SEQUENCE [LARGE SCALE GENOMIC DNA]</scope>
    <source>
        <strain evidence="1 2">SS14</strain>
    </source>
</reference>
<sequence>MSILELPIELLEYIDKPSDLLALALLLKSLSKAIIPDHLDHRIIRCAPGDTIVWQHLIDHPHFTRRVRNLIMPGEVSNESSDLVETATIPRRIRSNLRTQIDSLQYDEMLVGAISSMKKLRHFEWDSATKLRTGHEQFPFLSHLFHQFMPNDTVTTLVT</sequence>
<proteinExistence type="predicted"/>
<evidence type="ECO:0008006" key="3">
    <source>
        <dbReference type="Google" id="ProtNLM"/>
    </source>
</evidence>